<evidence type="ECO:0000256" key="4">
    <source>
        <dbReference type="ARBA" id="ARBA00022692"/>
    </source>
</evidence>
<dbReference type="InterPro" id="IPR003593">
    <property type="entry name" value="AAA+_ATPase"/>
</dbReference>
<feature type="transmembrane region" description="Helical" evidence="9">
    <location>
        <begin position="259"/>
        <end position="278"/>
    </location>
</feature>
<keyword evidence="4 9" id="KW-0812">Transmembrane</keyword>
<dbReference type="GO" id="GO:0005524">
    <property type="term" value="F:ATP binding"/>
    <property type="evidence" value="ECO:0007669"/>
    <property type="project" value="UniProtKB-KW"/>
</dbReference>
<feature type="transmembrane region" description="Helical" evidence="9">
    <location>
        <begin position="21"/>
        <end position="43"/>
    </location>
</feature>
<dbReference type="AlphaFoldDB" id="A0A563UDP7"/>
<sequence>MKELAYLNKYFYKYRWRLVPGILFVIISNIFGVLPAQVIRVAFDLVTENISMFQLFTGFNRQEMIYDVFGSSLLLFGILVLVLALLRGLFLFFMRQTIILMSRHIEYDQKNEIYEHYQRLSLAFYRRHNTGDLMNRVTEDVSRVRMYLGPGIMYTINTVVLFMMVIYAMLIVNVRLTIFSVMPLPILAVIIFYVNNTINHRSEQIQKRLSGLSSFVQENFSGIRVIKSYVREGFVQDKFAAESQDYKTQSMALAKVQSVFFPVMLLLVGLSNVITMYIGGVEVMKGNITPGNIAEFIVYLNMLSFPVISLGWVTSLIQRAAASQKRINEFLHEQPEIQSPKASEVDLRGQIKFDNVSFTYPDTGIKAIKNISFIAEPGQMVAIIGRTGSGKSTIANLIMRMYDTTAGQIIIDGQGITKLNLDSYRRQIGFVPQEVFLFSDIISHNIAFSADVLDMPAVEQAARDAAVYNNIIELDNGFNTLIGERGVTLSGGQKQRVSIARAIVKQPQILIFDDCLSAVDTRTEEEILSNLGRIMQGKTSIIISHRISTIKNADKILVLDNGEIIEQGTHNALMDNRGAYFDLYEKQLLEEAENA</sequence>
<evidence type="ECO:0000259" key="10">
    <source>
        <dbReference type="PROSITE" id="PS50893"/>
    </source>
</evidence>
<dbReference type="EMBL" id="VOEJ01000004">
    <property type="protein sequence ID" value="TWR29460.1"/>
    <property type="molecule type" value="Genomic_DNA"/>
</dbReference>
<dbReference type="Gene3D" id="3.40.50.300">
    <property type="entry name" value="P-loop containing nucleotide triphosphate hydrolases"/>
    <property type="match status" value="1"/>
</dbReference>
<dbReference type="GO" id="GO:0005886">
    <property type="term" value="C:plasma membrane"/>
    <property type="evidence" value="ECO:0007669"/>
    <property type="project" value="UniProtKB-SubCell"/>
</dbReference>
<accession>A0A563UDP7</accession>
<evidence type="ECO:0000259" key="11">
    <source>
        <dbReference type="PROSITE" id="PS50929"/>
    </source>
</evidence>
<dbReference type="Proteomes" id="UP000320042">
    <property type="component" value="Unassembled WGS sequence"/>
</dbReference>
<dbReference type="PROSITE" id="PS50893">
    <property type="entry name" value="ABC_TRANSPORTER_2"/>
    <property type="match status" value="1"/>
</dbReference>
<dbReference type="Gene3D" id="1.20.1560.10">
    <property type="entry name" value="ABC transporter type 1, transmembrane domain"/>
    <property type="match status" value="1"/>
</dbReference>
<dbReference type="PANTHER" id="PTHR24221">
    <property type="entry name" value="ATP-BINDING CASSETTE SUB-FAMILY B"/>
    <property type="match status" value="1"/>
</dbReference>
<evidence type="ECO:0000313" key="13">
    <source>
        <dbReference type="Proteomes" id="UP000320042"/>
    </source>
</evidence>
<proteinExistence type="predicted"/>
<name>A0A563UDP7_9SPHI</name>
<dbReference type="Pfam" id="PF00664">
    <property type="entry name" value="ABC_membrane"/>
    <property type="match status" value="1"/>
</dbReference>
<dbReference type="SUPFAM" id="SSF52540">
    <property type="entry name" value="P-loop containing nucleoside triphosphate hydrolases"/>
    <property type="match status" value="1"/>
</dbReference>
<keyword evidence="6 12" id="KW-0067">ATP-binding</keyword>
<reference evidence="12 13" key="1">
    <citation type="submission" date="2019-07" db="EMBL/GenBank/DDBJ databases">
        <authorList>
            <person name="Kim J."/>
        </authorList>
    </citation>
    <scope>NUCLEOTIDE SEQUENCE [LARGE SCALE GENOMIC DNA]</scope>
    <source>
        <strain evidence="13">dk17</strain>
    </source>
</reference>
<keyword evidence="7 9" id="KW-1133">Transmembrane helix</keyword>
<dbReference type="InterPro" id="IPR036640">
    <property type="entry name" value="ABC1_TM_sf"/>
</dbReference>
<keyword evidence="5" id="KW-0547">Nucleotide-binding</keyword>
<dbReference type="GO" id="GO:0140359">
    <property type="term" value="F:ABC-type transporter activity"/>
    <property type="evidence" value="ECO:0007669"/>
    <property type="project" value="InterPro"/>
</dbReference>
<comment type="subcellular location">
    <subcellularLocation>
        <location evidence="1">Cell membrane</location>
        <topology evidence="1">Multi-pass membrane protein</topology>
    </subcellularLocation>
</comment>
<evidence type="ECO:0000256" key="2">
    <source>
        <dbReference type="ARBA" id="ARBA00022448"/>
    </source>
</evidence>
<protein>
    <submittedName>
        <fullName evidence="12">ABC transporter ATP-binding protein</fullName>
    </submittedName>
</protein>
<dbReference type="FunFam" id="3.40.50.300:FF:000221">
    <property type="entry name" value="Multidrug ABC transporter ATP-binding protein"/>
    <property type="match status" value="1"/>
</dbReference>
<dbReference type="PROSITE" id="PS00211">
    <property type="entry name" value="ABC_TRANSPORTER_1"/>
    <property type="match status" value="1"/>
</dbReference>
<comment type="caution">
    <text evidence="12">The sequence shown here is derived from an EMBL/GenBank/DDBJ whole genome shotgun (WGS) entry which is preliminary data.</text>
</comment>
<dbReference type="InterPro" id="IPR027417">
    <property type="entry name" value="P-loop_NTPase"/>
</dbReference>
<keyword evidence="3" id="KW-1003">Cell membrane</keyword>
<dbReference type="InterPro" id="IPR011527">
    <property type="entry name" value="ABC1_TM_dom"/>
</dbReference>
<dbReference type="InterPro" id="IPR003439">
    <property type="entry name" value="ABC_transporter-like_ATP-bd"/>
</dbReference>
<dbReference type="PROSITE" id="PS50929">
    <property type="entry name" value="ABC_TM1F"/>
    <property type="match status" value="1"/>
</dbReference>
<feature type="domain" description="ABC transmembrane type-1" evidence="11">
    <location>
        <begin position="21"/>
        <end position="319"/>
    </location>
</feature>
<keyword evidence="13" id="KW-1185">Reference proteome</keyword>
<dbReference type="PANTHER" id="PTHR24221:SF654">
    <property type="entry name" value="ATP-BINDING CASSETTE SUB-FAMILY B MEMBER 6"/>
    <property type="match status" value="1"/>
</dbReference>
<feature type="transmembrane region" description="Helical" evidence="9">
    <location>
        <begin position="152"/>
        <end position="172"/>
    </location>
</feature>
<feature type="transmembrane region" description="Helical" evidence="9">
    <location>
        <begin position="178"/>
        <end position="198"/>
    </location>
</feature>
<dbReference type="RefSeq" id="WP_146381949.1">
    <property type="nucleotide sequence ID" value="NZ_VOEJ01000004.1"/>
</dbReference>
<feature type="domain" description="ABC transporter" evidence="10">
    <location>
        <begin position="351"/>
        <end position="586"/>
    </location>
</feature>
<gene>
    <name evidence="12" type="ORF">FPZ43_10955</name>
</gene>
<dbReference type="InterPro" id="IPR017871">
    <property type="entry name" value="ABC_transporter-like_CS"/>
</dbReference>
<feature type="transmembrane region" description="Helical" evidence="9">
    <location>
        <begin position="298"/>
        <end position="317"/>
    </location>
</feature>
<dbReference type="GO" id="GO:0016887">
    <property type="term" value="F:ATP hydrolysis activity"/>
    <property type="evidence" value="ECO:0007669"/>
    <property type="project" value="InterPro"/>
</dbReference>
<evidence type="ECO:0000256" key="3">
    <source>
        <dbReference type="ARBA" id="ARBA00022475"/>
    </source>
</evidence>
<organism evidence="12 13">
    <name type="scientific">Mucilaginibacter pallidiroseus</name>
    <dbReference type="NCBI Taxonomy" id="2599295"/>
    <lineage>
        <taxon>Bacteria</taxon>
        <taxon>Pseudomonadati</taxon>
        <taxon>Bacteroidota</taxon>
        <taxon>Sphingobacteriia</taxon>
        <taxon>Sphingobacteriales</taxon>
        <taxon>Sphingobacteriaceae</taxon>
        <taxon>Mucilaginibacter</taxon>
    </lineage>
</organism>
<feature type="transmembrane region" description="Helical" evidence="9">
    <location>
        <begin position="73"/>
        <end position="94"/>
    </location>
</feature>
<dbReference type="OrthoDB" id="9760358at2"/>
<evidence type="ECO:0000256" key="5">
    <source>
        <dbReference type="ARBA" id="ARBA00022741"/>
    </source>
</evidence>
<dbReference type="CDD" id="cd18541">
    <property type="entry name" value="ABC_6TM_TmrB_like"/>
    <property type="match status" value="1"/>
</dbReference>
<dbReference type="SUPFAM" id="SSF90123">
    <property type="entry name" value="ABC transporter transmembrane region"/>
    <property type="match status" value="1"/>
</dbReference>
<dbReference type="Pfam" id="PF00005">
    <property type="entry name" value="ABC_tran"/>
    <property type="match status" value="1"/>
</dbReference>
<evidence type="ECO:0000313" key="12">
    <source>
        <dbReference type="EMBL" id="TWR29460.1"/>
    </source>
</evidence>
<keyword evidence="2" id="KW-0813">Transport</keyword>
<evidence type="ECO:0000256" key="8">
    <source>
        <dbReference type="ARBA" id="ARBA00023136"/>
    </source>
</evidence>
<dbReference type="InterPro" id="IPR039421">
    <property type="entry name" value="Type_1_exporter"/>
</dbReference>
<evidence type="ECO:0000256" key="9">
    <source>
        <dbReference type="SAM" id="Phobius"/>
    </source>
</evidence>
<evidence type="ECO:0000256" key="6">
    <source>
        <dbReference type="ARBA" id="ARBA00022840"/>
    </source>
</evidence>
<dbReference type="SMART" id="SM00382">
    <property type="entry name" value="AAA"/>
    <property type="match status" value="1"/>
</dbReference>
<evidence type="ECO:0000256" key="1">
    <source>
        <dbReference type="ARBA" id="ARBA00004651"/>
    </source>
</evidence>
<keyword evidence="8 9" id="KW-0472">Membrane</keyword>
<evidence type="ECO:0000256" key="7">
    <source>
        <dbReference type="ARBA" id="ARBA00022989"/>
    </source>
</evidence>